<dbReference type="Proteomes" id="UP001149400">
    <property type="component" value="Unassembled WGS sequence"/>
</dbReference>
<evidence type="ECO:0000256" key="1">
    <source>
        <dbReference type="SAM" id="SignalP"/>
    </source>
</evidence>
<feature type="domain" description="Lipocalin-like" evidence="2">
    <location>
        <begin position="31"/>
        <end position="114"/>
    </location>
</feature>
<dbReference type="InterPro" id="IPR024311">
    <property type="entry name" value="Lipocalin-like"/>
</dbReference>
<name>A0ABT5QUH0_9GAMM</name>
<feature type="chain" id="PRO_5046390168" description="Lipocalin-like domain-containing protein" evidence="1">
    <location>
        <begin position="21"/>
        <end position="221"/>
    </location>
</feature>
<accession>A0ABT5QUH0</accession>
<keyword evidence="4" id="KW-1185">Reference proteome</keyword>
<comment type="caution">
    <text evidence="3">The sequence shown here is derived from an EMBL/GenBank/DDBJ whole genome shotgun (WGS) entry which is preliminary data.</text>
</comment>
<evidence type="ECO:0000259" key="2">
    <source>
        <dbReference type="Pfam" id="PF13648"/>
    </source>
</evidence>
<dbReference type="Pfam" id="PF13648">
    <property type="entry name" value="Lipocalin_4"/>
    <property type="match status" value="1"/>
</dbReference>
<reference evidence="3" key="1">
    <citation type="submission" date="2021-12" db="EMBL/GenBank/DDBJ databases">
        <title>Enterovibrio ZSDZ35 sp. nov. and Enterovibrio ZSDZ42 sp. nov., isolated from coastal seawater in Qingdao.</title>
        <authorList>
            <person name="Zhang P."/>
        </authorList>
    </citation>
    <scope>NUCLEOTIDE SEQUENCE</scope>
    <source>
        <strain evidence="3">ZSDZ42</strain>
    </source>
</reference>
<gene>
    <name evidence="3" type="ORF">LRP50_00780</name>
</gene>
<keyword evidence="1" id="KW-0732">Signal</keyword>
<proteinExistence type="predicted"/>
<sequence>MSKWISLMIVVISVSMPVKAQDLTQFDFPLLIGDWYWFSPDQQQDNTNEETTYKAINISFGSDYRFDVKLLKSDGEIEEAEGFYDLDENTLVLNDDFGDSQQHEYKLSHNQLKLKGAKFTKILPHNLSGAWFSDVIGGKDVDERVDELALMLRPDFLFSVRVSGKQGQQVTHRGVYFLENDHLVLIYRGGQQDSQFELDSNTLTLTNTQFGMEAVLRRQLE</sequence>
<evidence type="ECO:0000313" key="3">
    <source>
        <dbReference type="EMBL" id="MDD1791662.1"/>
    </source>
</evidence>
<feature type="signal peptide" evidence="1">
    <location>
        <begin position="1"/>
        <end position="20"/>
    </location>
</feature>
<dbReference type="EMBL" id="JAJUBC010000001">
    <property type="protein sequence ID" value="MDD1791662.1"/>
    <property type="molecule type" value="Genomic_DNA"/>
</dbReference>
<protein>
    <recommendedName>
        <fullName evidence="2">Lipocalin-like domain-containing protein</fullName>
    </recommendedName>
</protein>
<organism evidence="3 4">
    <name type="scientific">Enterovibrio gelatinilyticus</name>
    <dbReference type="NCBI Taxonomy" id="2899819"/>
    <lineage>
        <taxon>Bacteria</taxon>
        <taxon>Pseudomonadati</taxon>
        <taxon>Pseudomonadota</taxon>
        <taxon>Gammaproteobacteria</taxon>
        <taxon>Vibrionales</taxon>
        <taxon>Vibrionaceae</taxon>
        <taxon>Enterovibrio</taxon>
    </lineage>
</organism>
<evidence type="ECO:0000313" key="4">
    <source>
        <dbReference type="Proteomes" id="UP001149400"/>
    </source>
</evidence>
<dbReference type="RefSeq" id="WP_274162614.1">
    <property type="nucleotide sequence ID" value="NZ_JAJUBC010000001.1"/>
</dbReference>